<dbReference type="KEGG" id="clup:CLUP02_00919"/>
<dbReference type="Proteomes" id="UP000830671">
    <property type="component" value="Chromosome 1"/>
</dbReference>
<sequence length="501" mass="55509">MASVSGWRRLGQNRAPSTCVTDVKALPVLEYNVPKYPVTGRERITIPDSGSHRIHGVEEEGLVYLPFPLPREGPRCSSSSSSSEEDPQNQTPEKVERQPNRKKAMIDARDPTTLILCFSVATLAGWNVHCKSHALITKRRHIELSIGHAVAVGVYISLRVPRITAVIFNYYTRTSRGATVYSPHIAKIIGRMHCHTHKSHEERVAQNAASASSATTAYWTPEGAMFRRRSFSSATAMTRNKTVEAEAEAKRVWDPDGQFAPFNDRPFQPFMPPTALDQCGHLDQRLGQILPTHKNLQPEERMLSWSKMACSVAKNNGRGAVRSIVLVAVETTGEPLFQPVASRKLDLRLSHRGPYSAVSGFSHTFECKVAICKPCDSSNLSGSRPEKRAGREYGYRRVDESATGKGSRRLFRLPAVAGALSLLKRPTETVQDASQWAAAYLRYLMFWIGLATGGRMAAFARRQLSLKAAKPDVCMAFPRTGDQVSSAEEISYCPSLFVRIP</sequence>
<evidence type="ECO:0000313" key="3">
    <source>
        <dbReference type="Proteomes" id="UP000830671"/>
    </source>
</evidence>
<dbReference type="RefSeq" id="XP_049135922.1">
    <property type="nucleotide sequence ID" value="XM_049279965.1"/>
</dbReference>
<feature type="region of interest" description="Disordered" evidence="1">
    <location>
        <begin position="72"/>
        <end position="104"/>
    </location>
</feature>
<gene>
    <name evidence="2" type="ORF">CLUP02_00919</name>
</gene>
<name>A0A9Q8W8T0_9PEZI</name>
<proteinExistence type="predicted"/>
<evidence type="ECO:0000313" key="2">
    <source>
        <dbReference type="EMBL" id="UQC74271.1"/>
    </source>
</evidence>
<feature type="compositionally biased region" description="Basic and acidic residues" evidence="1">
    <location>
        <begin position="93"/>
        <end position="104"/>
    </location>
</feature>
<accession>A0A9Q8W8T0</accession>
<organism evidence="2 3">
    <name type="scientific">Colletotrichum lupini</name>
    <dbReference type="NCBI Taxonomy" id="145971"/>
    <lineage>
        <taxon>Eukaryota</taxon>
        <taxon>Fungi</taxon>
        <taxon>Dikarya</taxon>
        <taxon>Ascomycota</taxon>
        <taxon>Pezizomycotina</taxon>
        <taxon>Sordariomycetes</taxon>
        <taxon>Hypocreomycetidae</taxon>
        <taxon>Glomerellales</taxon>
        <taxon>Glomerellaceae</taxon>
        <taxon>Colletotrichum</taxon>
        <taxon>Colletotrichum acutatum species complex</taxon>
    </lineage>
</organism>
<evidence type="ECO:0000256" key="1">
    <source>
        <dbReference type="SAM" id="MobiDB-lite"/>
    </source>
</evidence>
<dbReference type="EMBL" id="CP019471">
    <property type="protein sequence ID" value="UQC74271.1"/>
    <property type="molecule type" value="Genomic_DNA"/>
</dbReference>
<dbReference type="AlphaFoldDB" id="A0A9Q8W8T0"/>
<reference evidence="2" key="1">
    <citation type="journal article" date="2021" name="Mol. Plant Microbe Interact.">
        <title>Complete Genome Sequence of the Plant-Pathogenic Fungus Colletotrichum lupini.</title>
        <authorList>
            <person name="Baroncelli R."/>
            <person name="Pensec F."/>
            <person name="Da Lio D."/>
            <person name="Boufleur T."/>
            <person name="Vicente I."/>
            <person name="Sarrocco S."/>
            <person name="Picot A."/>
            <person name="Baraldi E."/>
            <person name="Sukno S."/>
            <person name="Thon M."/>
            <person name="Le Floch G."/>
        </authorList>
    </citation>
    <scope>NUCLEOTIDE SEQUENCE</scope>
    <source>
        <strain evidence="2">IMI 504893</strain>
    </source>
</reference>
<protein>
    <submittedName>
        <fullName evidence="2">Uncharacterized protein</fullName>
    </submittedName>
</protein>
<keyword evidence="3" id="KW-1185">Reference proteome</keyword>
<dbReference type="GeneID" id="73334975"/>